<sequence>MNSSVCDKEMNNTQKAHTFNTEVLNVPVTEKYTENSDVSNDCFDKTKMKEVFDNGKISDVSDVSNNLKEMQWKMVDNDDGLNLNYENKIQLETIEKELERLKKQNELVMDKVHLITNKYKFRNDQITTIKVETNNVQNEMKKIHDRKIKKELENVICFKTIVDKMVRIHSHIDKFKVIVNSLETAVEETSENKKIMTEIMELSKYMKNQYCSEVTENRRHFTEQISKHVSEIDQLNAYMNIKSKEVDEWEKRITDQQLCITMHQKLLIRIEKYIADMLSIIVLHIKQSENENNQLTVPNENNKETVLKLAKQLEEIHTESLKMWEVQDMTV</sequence>
<feature type="coiled-coil region" evidence="1">
    <location>
        <begin position="84"/>
        <end position="111"/>
    </location>
</feature>
<dbReference type="AlphaFoldDB" id="A0A6G0YHC1"/>
<proteinExistence type="predicted"/>
<name>A0A6G0YHC1_APHCR</name>
<keyword evidence="3" id="KW-1185">Reference proteome</keyword>
<comment type="caution">
    <text evidence="2">The sequence shown here is derived from an EMBL/GenBank/DDBJ whole genome shotgun (WGS) entry which is preliminary data.</text>
</comment>
<gene>
    <name evidence="2" type="ORF">FWK35_00013419</name>
</gene>
<dbReference type="EMBL" id="VUJU01003992">
    <property type="protein sequence ID" value="KAF0755891.1"/>
    <property type="molecule type" value="Genomic_DNA"/>
</dbReference>
<accession>A0A6G0YHC1</accession>
<reference evidence="2 3" key="1">
    <citation type="submission" date="2019-08" db="EMBL/GenBank/DDBJ databases">
        <title>Whole genome of Aphis craccivora.</title>
        <authorList>
            <person name="Voronova N.V."/>
            <person name="Shulinski R.S."/>
            <person name="Bandarenka Y.V."/>
            <person name="Zhorov D.G."/>
            <person name="Warner D."/>
        </authorList>
    </citation>
    <scope>NUCLEOTIDE SEQUENCE [LARGE SCALE GENOMIC DNA]</scope>
    <source>
        <strain evidence="2">180601</strain>
        <tissue evidence="2">Whole Body</tissue>
    </source>
</reference>
<dbReference type="Proteomes" id="UP000478052">
    <property type="component" value="Unassembled WGS sequence"/>
</dbReference>
<evidence type="ECO:0000256" key="1">
    <source>
        <dbReference type="SAM" id="Coils"/>
    </source>
</evidence>
<evidence type="ECO:0000313" key="2">
    <source>
        <dbReference type="EMBL" id="KAF0755891.1"/>
    </source>
</evidence>
<keyword evidence="1" id="KW-0175">Coiled coil</keyword>
<dbReference type="OrthoDB" id="6608868at2759"/>
<evidence type="ECO:0000313" key="3">
    <source>
        <dbReference type="Proteomes" id="UP000478052"/>
    </source>
</evidence>
<protein>
    <submittedName>
        <fullName evidence="2">Interaptin-like</fullName>
    </submittedName>
</protein>
<organism evidence="2 3">
    <name type="scientific">Aphis craccivora</name>
    <name type="common">Cowpea aphid</name>
    <dbReference type="NCBI Taxonomy" id="307492"/>
    <lineage>
        <taxon>Eukaryota</taxon>
        <taxon>Metazoa</taxon>
        <taxon>Ecdysozoa</taxon>
        <taxon>Arthropoda</taxon>
        <taxon>Hexapoda</taxon>
        <taxon>Insecta</taxon>
        <taxon>Pterygota</taxon>
        <taxon>Neoptera</taxon>
        <taxon>Paraneoptera</taxon>
        <taxon>Hemiptera</taxon>
        <taxon>Sternorrhyncha</taxon>
        <taxon>Aphidomorpha</taxon>
        <taxon>Aphidoidea</taxon>
        <taxon>Aphididae</taxon>
        <taxon>Aphidini</taxon>
        <taxon>Aphis</taxon>
        <taxon>Aphis</taxon>
    </lineage>
</organism>